<dbReference type="InterPro" id="IPR024258">
    <property type="entry name" value="DUF3798"/>
</dbReference>
<reference evidence="2 3" key="1">
    <citation type="submission" date="2020-08" db="EMBL/GenBank/DDBJ databases">
        <title>Genomic Encyclopedia of Type Strains, Phase IV (KMG-IV): sequencing the most valuable type-strain genomes for metagenomic binning, comparative biology and taxonomic classification.</title>
        <authorList>
            <person name="Goeker M."/>
        </authorList>
    </citation>
    <scope>NUCLEOTIDE SEQUENCE [LARGE SCALE GENOMIC DNA]</scope>
    <source>
        <strain evidence="2 3">DSM 103526</strain>
    </source>
</reference>
<keyword evidence="3" id="KW-1185">Reference proteome</keyword>
<dbReference type="EMBL" id="JACHEN010000035">
    <property type="protein sequence ID" value="MBB6218259.1"/>
    <property type="molecule type" value="Genomic_DNA"/>
</dbReference>
<dbReference type="PROSITE" id="PS51257">
    <property type="entry name" value="PROKAR_LIPOPROTEIN"/>
    <property type="match status" value="1"/>
</dbReference>
<feature type="chain" id="PRO_5039182530" description="DUF3798 domain-containing protein" evidence="1">
    <location>
        <begin position="20"/>
        <end position="387"/>
    </location>
</feature>
<evidence type="ECO:0008006" key="4">
    <source>
        <dbReference type="Google" id="ProtNLM"/>
    </source>
</evidence>
<sequence length="387" mass="42184">MLKRSLAIILAVLMMLSLAACGPKPASPEQPAAAEPEKAESFKIGIMTGTVSQNEEEFRAAEKVKAKYGDMIVLQTYPDNFMKEQETTIANVLSMASDPEVKAIVICQAIPGTSAAIDKAREVRSDLLFVAAVPGEDPDMIASKADVVLQADELGMGVSIIEQAKAMGAKTFVHYSFPRHMSYQLLAMRRDIFKEQCEKNGIQFVDATAPDPTGDAGVPGAQQFILEDVPRKVAELGKETAFFSTNCSMQEPLIKSTLEQGALFPQQCCPSPYHGYPGALGITIPEDKAGDINYVVEQIKTKIAEKGGTGRFSTWPVPVNMMFVEGGAEYAKAYLEGKFTEKVNQEELAKIFKDIAKADMKIDVLTSETSGKKLDNFFMVLSDYISF</sequence>
<proteinExistence type="predicted"/>
<dbReference type="Gene3D" id="3.40.50.11390">
    <property type="match status" value="1"/>
</dbReference>
<comment type="caution">
    <text evidence="2">The sequence shown here is derived from an EMBL/GenBank/DDBJ whole genome shotgun (WGS) entry which is preliminary data.</text>
</comment>
<name>A0A841L784_9FIRM</name>
<dbReference type="RefSeq" id="WP_184312751.1">
    <property type="nucleotide sequence ID" value="NZ_JACHEN010000035.1"/>
</dbReference>
<accession>A0A841L784</accession>
<evidence type="ECO:0000313" key="3">
    <source>
        <dbReference type="Proteomes" id="UP000579281"/>
    </source>
</evidence>
<evidence type="ECO:0000256" key="1">
    <source>
        <dbReference type="SAM" id="SignalP"/>
    </source>
</evidence>
<dbReference type="Proteomes" id="UP000579281">
    <property type="component" value="Unassembled WGS sequence"/>
</dbReference>
<evidence type="ECO:0000313" key="2">
    <source>
        <dbReference type="EMBL" id="MBB6218259.1"/>
    </source>
</evidence>
<dbReference type="Pfam" id="PF12683">
    <property type="entry name" value="DUF3798"/>
    <property type="match status" value="1"/>
</dbReference>
<organism evidence="2 3">
    <name type="scientific">Anaerosolibacter carboniphilus</name>
    <dbReference type="NCBI Taxonomy" id="1417629"/>
    <lineage>
        <taxon>Bacteria</taxon>
        <taxon>Bacillati</taxon>
        <taxon>Bacillota</taxon>
        <taxon>Clostridia</taxon>
        <taxon>Peptostreptococcales</taxon>
        <taxon>Thermotaleaceae</taxon>
        <taxon>Anaerosolibacter</taxon>
    </lineage>
</organism>
<feature type="signal peptide" evidence="1">
    <location>
        <begin position="1"/>
        <end position="19"/>
    </location>
</feature>
<keyword evidence="1" id="KW-0732">Signal</keyword>
<dbReference type="AlphaFoldDB" id="A0A841L784"/>
<protein>
    <recommendedName>
        <fullName evidence="4">DUF3798 domain-containing protein</fullName>
    </recommendedName>
</protein>
<gene>
    <name evidence="2" type="ORF">HNQ80_004418</name>
</gene>